<reference evidence="2" key="1">
    <citation type="journal article" date="2022" name="Int. J. Mol. Sci.">
        <title>Draft Genome of Tanacetum Coccineum: Genomic Comparison of Closely Related Tanacetum-Family Plants.</title>
        <authorList>
            <person name="Yamashiro T."/>
            <person name="Shiraishi A."/>
            <person name="Nakayama K."/>
            <person name="Satake H."/>
        </authorList>
    </citation>
    <scope>NUCLEOTIDE SEQUENCE</scope>
</reference>
<gene>
    <name evidence="2" type="ORF">Tco_0954574</name>
</gene>
<dbReference type="InterPro" id="IPR011989">
    <property type="entry name" value="ARM-like"/>
</dbReference>
<accession>A0ABQ5E4R8</accession>
<evidence type="ECO:0000313" key="2">
    <source>
        <dbReference type="EMBL" id="GJT45859.1"/>
    </source>
</evidence>
<dbReference type="InterPro" id="IPR020839">
    <property type="entry name" value="SCD"/>
</dbReference>
<dbReference type="PANTHER" id="PTHR11199">
    <property type="entry name" value="STROMAL ANTIGEN"/>
    <property type="match status" value="1"/>
</dbReference>
<dbReference type="PANTHER" id="PTHR11199:SF0">
    <property type="entry name" value="LD34181P-RELATED"/>
    <property type="match status" value="1"/>
</dbReference>
<sequence>MNRSLFTRIVRDLSANCPYFQEGCDAVGKANISALKRPKAFDGQPTRIRDGFESDDDFVAELEPKRRKVDLNRAADGAKEAAAAASLGSENLIEVIKGSGKQIPQVVKLWVEQYEKDSKPAMAELLTMLFEACGATKIQTIQGDLLDETNTDDVVVALVNMAAQNGRKFSTPTRVYRQVASLVGLQMVTSFIGVAKMLGDQRQTMQTQLTAEKKKTSDGPHIELLNKRLSETHEKITMIEEMMRKIFTRLFVNRYRDIDPDIRKSCIQSLGAWIVSYPSLFLQDLYLKYLGWALDDKSAGVTKASILALQAVYDVDDNVPSLGPFTLSFYKRMLDLADDNVISVAECAISLVKQLLRHQLLPDFVLGSSTLASAKLRALRTSREKNRRQAWENLRI</sequence>
<organism evidence="2 3">
    <name type="scientific">Tanacetum coccineum</name>
    <dbReference type="NCBI Taxonomy" id="301880"/>
    <lineage>
        <taxon>Eukaryota</taxon>
        <taxon>Viridiplantae</taxon>
        <taxon>Streptophyta</taxon>
        <taxon>Embryophyta</taxon>
        <taxon>Tracheophyta</taxon>
        <taxon>Spermatophyta</taxon>
        <taxon>Magnoliopsida</taxon>
        <taxon>eudicotyledons</taxon>
        <taxon>Gunneridae</taxon>
        <taxon>Pentapetalae</taxon>
        <taxon>asterids</taxon>
        <taxon>campanulids</taxon>
        <taxon>Asterales</taxon>
        <taxon>Asteraceae</taxon>
        <taxon>Asteroideae</taxon>
        <taxon>Anthemideae</taxon>
        <taxon>Anthemidinae</taxon>
        <taxon>Tanacetum</taxon>
    </lineage>
</organism>
<dbReference type="InterPro" id="IPR016024">
    <property type="entry name" value="ARM-type_fold"/>
</dbReference>
<evidence type="ECO:0000313" key="3">
    <source>
        <dbReference type="Proteomes" id="UP001151760"/>
    </source>
</evidence>
<dbReference type="Gene3D" id="1.25.10.10">
    <property type="entry name" value="Leucine-rich Repeat Variant"/>
    <property type="match status" value="1"/>
</dbReference>
<dbReference type="InterPro" id="IPR013721">
    <property type="entry name" value="STAG"/>
</dbReference>
<evidence type="ECO:0000259" key="1">
    <source>
        <dbReference type="PROSITE" id="PS51425"/>
    </source>
</evidence>
<dbReference type="PROSITE" id="PS51425">
    <property type="entry name" value="SCD"/>
    <property type="match status" value="1"/>
</dbReference>
<dbReference type="EMBL" id="BQNB010015935">
    <property type="protein sequence ID" value="GJT45859.1"/>
    <property type="molecule type" value="Genomic_DNA"/>
</dbReference>
<name>A0ABQ5E4R8_9ASTR</name>
<reference evidence="2" key="2">
    <citation type="submission" date="2022-01" db="EMBL/GenBank/DDBJ databases">
        <authorList>
            <person name="Yamashiro T."/>
            <person name="Shiraishi A."/>
            <person name="Satake H."/>
            <person name="Nakayama K."/>
        </authorList>
    </citation>
    <scope>NUCLEOTIDE SEQUENCE</scope>
</reference>
<keyword evidence="3" id="KW-1185">Reference proteome</keyword>
<dbReference type="InterPro" id="IPR039662">
    <property type="entry name" value="Cohesin_Scc3/SA"/>
</dbReference>
<feature type="domain" description="SCD" evidence="1">
    <location>
        <begin position="251"/>
        <end position="336"/>
    </location>
</feature>
<dbReference type="Proteomes" id="UP001151760">
    <property type="component" value="Unassembled WGS sequence"/>
</dbReference>
<dbReference type="SUPFAM" id="SSF48371">
    <property type="entry name" value="ARM repeat"/>
    <property type="match status" value="1"/>
</dbReference>
<comment type="caution">
    <text evidence="2">The sequence shown here is derived from an EMBL/GenBank/DDBJ whole genome shotgun (WGS) entry which is preliminary data.</text>
</comment>
<dbReference type="Pfam" id="PF08514">
    <property type="entry name" value="STAG"/>
    <property type="match status" value="1"/>
</dbReference>
<dbReference type="Pfam" id="PF21581">
    <property type="entry name" value="SCD"/>
    <property type="match status" value="1"/>
</dbReference>
<proteinExistence type="predicted"/>
<protein>
    <submittedName>
        <fullName evidence="2">Sister-chromatid cohesion protein 3</fullName>
    </submittedName>
</protein>